<accession>A0A8D8LYL8</accession>
<dbReference type="GO" id="GO:0005634">
    <property type="term" value="C:nucleus"/>
    <property type="evidence" value="ECO:0007669"/>
    <property type="project" value="TreeGrafter"/>
</dbReference>
<dbReference type="InterPro" id="IPR011539">
    <property type="entry name" value="RHD_DNA_bind_dom"/>
</dbReference>
<dbReference type="PANTHER" id="PTHR23140">
    <property type="entry name" value="RNA PROCESSING PROTEIN LD23810P"/>
    <property type="match status" value="1"/>
</dbReference>
<dbReference type="Pfam" id="PF00554">
    <property type="entry name" value="RHD_DNA_bind"/>
    <property type="match status" value="1"/>
</dbReference>
<reference evidence="5" key="1">
    <citation type="submission" date="2021-05" db="EMBL/GenBank/DDBJ databases">
        <authorList>
            <person name="Alioto T."/>
            <person name="Alioto T."/>
            <person name="Gomez Garrido J."/>
        </authorList>
    </citation>
    <scope>NUCLEOTIDE SEQUENCE</scope>
</reference>
<dbReference type="PROSITE" id="PS51391">
    <property type="entry name" value="CID"/>
    <property type="match status" value="1"/>
</dbReference>
<dbReference type="GO" id="GO:0003677">
    <property type="term" value="F:DNA binding"/>
    <property type="evidence" value="ECO:0007669"/>
    <property type="project" value="InterPro"/>
</dbReference>
<feature type="compositionally biased region" description="Basic and acidic residues" evidence="2">
    <location>
        <begin position="347"/>
        <end position="358"/>
    </location>
</feature>
<dbReference type="FunFam" id="1.25.40.90:FF:000004">
    <property type="entry name" value="splicing factor, arginine/serine-rich 15"/>
    <property type="match status" value="1"/>
</dbReference>
<dbReference type="GO" id="GO:0003700">
    <property type="term" value="F:DNA-binding transcription factor activity"/>
    <property type="evidence" value="ECO:0007669"/>
    <property type="project" value="InterPro"/>
</dbReference>
<dbReference type="GO" id="GO:0003723">
    <property type="term" value="F:RNA binding"/>
    <property type="evidence" value="ECO:0007669"/>
    <property type="project" value="UniProtKB-KW"/>
</dbReference>
<feature type="compositionally biased region" description="Polar residues" evidence="2">
    <location>
        <begin position="173"/>
        <end position="183"/>
    </location>
</feature>
<dbReference type="SMART" id="SM00582">
    <property type="entry name" value="RPR"/>
    <property type="match status" value="1"/>
</dbReference>
<protein>
    <submittedName>
        <fullName evidence="5">Splicing factor, arginine/serine-rich 15</fullName>
    </submittedName>
</protein>
<dbReference type="InterPro" id="IPR037059">
    <property type="entry name" value="RHD_DNA_bind_dom_sf"/>
</dbReference>
<dbReference type="SUPFAM" id="SSF49417">
    <property type="entry name" value="p53-like transcription factors"/>
    <property type="match status" value="1"/>
</dbReference>
<feature type="region of interest" description="Disordered" evidence="2">
    <location>
        <begin position="332"/>
        <end position="386"/>
    </location>
</feature>
<evidence type="ECO:0000259" key="4">
    <source>
        <dbReference type="PROSITE" id="PS51391"/>
    </source>
</evidence>
<sequence length="567" mass="64318">MDVIKTFNQELSSLYDTKPPISKAKITAITRSAIRAIKFYKHVVQSVEKFILKCKPEYKVPALYVIDSLVRQSRHQFQDKDVFGPRFARNLKVTFQHLYQVPPEDKSKIIRVLNLWQKNEVFTPDVIHPLFDMADPNHPIHRELAELQARNGVDNKGGMKPSPGSATKHGSDAHSSSTSGKPANQNDLLQQLQHLQSLLQNHGTEKDSKVKFDKKLLDFDYGEEENDEDKNQTAADALGSILNNPEVLRQLQTLQNQTHSQFTKIDFESLQRDRERDKKEQELAMQEKEFDKHLAAALPKLPFASVCDFKPDDVTSSNSSFQHYNLQSQSTTAFPNMDMSVPPPGYPKKESTDFDERIPPFVQTQSTPVVPPPQQPQQQQQEQSIGANPQELEGARRVDHHQIGVNPQALNGDAMVRGVDQLHIELNPPVGDASSRLPSVRFVNQPKSKIRFRYESEEHTAGAVFGRLERSYPTIEIVNYDGPCNVIVSCVTVDSELEGPNPIRLHPNPIVSKGRHNTCINGFYEEAIHGNRRCTLDKLGIQKFKNKSLSKAELDRRERKTLDSVRY</sequence>
<dbReference type="PROSITE" id="PS50254">
    <property type="entry name" value="REL_2"/>
    <property type="match status" value="1"/>
</dbReference>
<dbReference type="Gene3D" id="1.25.40.90">
    <property type="match status" value="1"/>
</dbReference>
<evidence type="ECO:0000256" key="1">
    <source>
        <dbReference type="ARBA" id="ARBA00022884"/>
    </source>
</evidence>
<dbReference type="InterPro" id="IPR006569">
    <property type="entry name" value="CID_dom"/>
</dbReference>
<dbReference type="GO" id="GO:0006357">
    <property type="term" value="P:regulation of transcription by RNA polymerase II"/>
    <property type="evidence" value="ECO:0007669"/>
    <property type="project" value="UniProtKB-ARBA"/>
</dbReference>
<feature type="domain" description="RHD" evidence="3">
    <location>
        <begin position="435"/>
        <end position="567"/>
    </location>
</feature>
<organism evidence="5">
    <name type="scientific">Cacopsylla melanoneura</name>
    <dbReference type="NCBI Taxonomy" id="428564"/>
    <lineage>
        <taxon>Eukaryota</taxon>
        <taxon>Metazoa</taxon>
        <taxon>Ecdysozoa</taxon>
        <taxon>Arthropoda</taxon>
        <taxon>Hexapoda</taxon>
        <taxon>Insecta</taxon>
        <taxon>Pterygota</taxon>
        <taxon>Neoptera</taxon>
        <taxon>Paraneoptera</taxon>
        <taxon>Hemiptera</taxon>
        <taxon>Sternorrhyncha</taxon>
        <taxon>Psylloidea</taxon>
        <taxon>Psyllidae</taxon>
        <taxon>Psyllinae</taxon>
        <taxon>Cacopsylla</taxon>
    </lineage>
</organism>
<dbReference type="CDD" id="cd16983">
    <property type="entry name" value="CID_SCAF8_like"/>
    <property type="match status" value="1"/>
</dbReference>
<evidence type="ECO:0000259" key="3">
    <source>
        <dbReference type="PROSITE" id="PS50254"/>
    </source>
</evidence>
<dbReference type="AlphaFoldDB" id="A0A8D8LYL8"/>
<dbReference type="InterPro" id="IPR051485">
    <property type="entry name" value="SR-CTD_assoc_factor"/>
</dbReference>
<evidence type="ECO:0000313" key="5">
    <source>
        <dbReference type="EMBL" id="CAG6613546.1"/>
    </source>
</evidence>
<keyword evidence="1" id="KW-0694">RNA-binding</keyword>
<dbReference type="SUPFAM" id="SSF48464">
    <property type="entry name" value="ENTH/VHS domain"/>
    <property type="match status" value="1"/>
</dbReference>
<dbReference type="InterPro" id="IPR008942">
    <property type="entry name" value="ENTH_VHS"/>
</dbReference>
<dbReference type="PANTHER" id="PTHR23140:SF4">
    <property type="entry name" value="PROTEIN CBR-NRD-1"/>
    <property type="match status" value="1"/>
</dbReference>
<proteinExistence type="predicted"/>
<feature type="region of interest" description="Disordered" evidence="2">
    <location>
        <begin position="150"/>
        <end position="184"/>
    </location>
</feature>
<dbReference type="InterPro" id="IPR008967">
    <property type="entry name" value="p53-like_TF_DNA-bd_sf"/>
</dbReference>
<dbReference type="EMBL" id="HBUF01027965">
    <property type="protein sequence ID" value="CAG6613547.1"/>
    <property type="molecule type" value="Transcribed_RNA"/>
</dbReference>
<feature type="compositionally biased region" description="Low complexity" evidence="2">
    <location>
        <begin position="359"/>
        <end position="368"/>
    </location>
</feature>
<dbReference type="Gene3D" id="2.60.40.340">
    <property type="entry name" value="Rel homology domain (RHD), DNA-binding domain"/>
    <property type="match status" value="1"/>
</dbReference>
<dbReference type="Pfam" id="PF04818">
    <property type="entry name" value="CID"/>
    <property type="match status" value="1"/>
</dbReference>
<feature type="domain" description="CID" evidence="4">
    <location>
        <begin position="1"/>
        <end position="138"/>
    </location>
</feature>
<name>A0A8D8LYL8_9HEMI</name>
<dbReference type="EMBL" id="HBUF01027964">
    <property type="protein sequence ID" value="CAG6613546.1"/>
    <property type="molecule type" value="Transcribed_RNA"/>
</dbReference>
<evidence type="ECO:0000256" key="2">
    <source>
        <dbReference type="SAM" id="MobiDB-lite"/>
    </source>
</evidence>